<sequence>ARSEPQVHTNGTDSQPPGSSLRLEPGGWARNSSSRDHCRGRVLGFRRPLFGDCAPGYGDAAIVGVIRRLNLCVEVEAGDATVLWHVGFSLGLLYVASCVRAGAVTMDGTLNIAQRTKKVDVDNRLPLKYYHRTAEKLLKQSRIFRDAENTIDYYILLLRFSR</sequence>
<dbReference type="EnsemblPlants" id="Pp3c17_10020V3.1">
    <property type="protein sequence ID" value="Pp3c17_10020V3.1"/>
    <property type="gene ID" value="Pp3c17_10020"/>
</dbReference>
<evidence type="ECO:0000313" key="2">
    <source>
        <dbReference type="EnsemblPlants" id="Pp3c17_10020V3.1"/>
    </source>
</evidence>
<name>A0A7I4B5E3_PHYPA</name>
<reference evidence="2" key="3">
    <citation type="submission" date="2020-12" db="UniProtKB">
        <authorList>
            <consortium name="EnsemblPlants"/>
        </authorList>
    </citation>
    <scope>IDENTIFICATION</scope>
</reference>
<proteinExistence type="predicted"/>
<organism evidence="2 3">
    <name type="scientific">Physcomitrium patens</name>
    <name type="common">Spreading-leaved earth moss</name>
    <name type="synonym">Physcomitrella patens</name>
    <dbReference type="NCBI Taxonomy" id="3218"/>
    <lineage>
        <taxon>Eukaryota</taxon>
        <taxon>Viridiplantae</taxon>
        <taxon>Streptophyta</taxon>
        <taxon>Embryophyta</taxon>
        <taxon>Bryophyta</taxon>
        <taxon>Bryophytina</taxon>
        <taxon>Bryopsida</taxon>
        <taxon>Funariidae</taxon>
        <taxon>Funariales</taxon>
        <taxon>Funariaceae</taxon>
        <taxon>Physcomitrium</taxon>
    </lineage>
</organism>
<dbReference type="EMBL" id="ABEU02000017">
    <property type="status" value="NOT_ANNOTATED_CDS"/>
    <property type="molecule type" value="Genomic_DNA"/>
</dbReference>
<reference evidence="2 3" key="1">
    <citation type="journal article" date="2008" name="Science">
        <title>The Physcomitrella genome reveals evolutionary insights into the conquest of land by plants.</title>
        <authorList>
            <person name="Rensing S."/>
            <person name="Lang D."/>
            <person name="Zimmer A."/>
            <person name="Terry A."/>
            <person name="Salamov A."/>
            <person name="Shapiro H."/>
            <person name="Nishiyama T."/>
            <person name="Perroud P.-F."/>
            <person name="Lindquist E."/>
            <person name="Kamisugi Y."/>
            <person name="Tanahashi T."/>
            <person name="Sakakibara K."/>
            <person name="Fujita T."/>
            <person name="Oishi K."/>
            <person name="Shin-I T."/>
            <person name="Kuroki Y."/>
            <person name="Toyoda A."/>
            <person name="Suzuki Y."/>
            <person name="Hashimoto A."/>
            <person name="Yamaguchi K."/>
            <person name="Sugano A."/>
            <person name="Kohara Y."/>
            <person name="Fujiyama A."/>
            <person name="Anterola A."/>
            <person name="Aoki S."/>
            <person name="Ashton N."/>
            <person name="Barbazuk W.B."/>
            <person name="Barker E."/>
            <person name="Bennetzen J."/>
            <person name="Bezanilla M."/>
            <person name="Blankenship R."/>
            <person name="Cho S.H."/>
            <person name="Dutcher S."/>
            <person name="Estelle M."/>
            <person name="Fawcett J.A."/>
            <person name="Gundlach H."/>
            <person name="Hanada K."/>
            <person name="Heyl A."/>
            <person name="Hicks K.A."/>
            <person name="Hugh J."/>
            <person name="Lohr M."/>
            <person name="Mayer K."/>
            <person name="Melkozernov A."/>
            <person name="Murata T."/>
            <person name="Nelson D."/>
            <person name="Pils B."/>
            <person name="Prigge M."/>
            <person name="Reiss B."/>
            <person name="Renner T."/>
            <person name="Rombauts S."/>
            <person name="Rushton P."/>
            <person name="Sanderfoot A."/>
            <person name="Schween G."/>
            <person name="Shiu S.-H."/>
            <person name="Stueber K."/>
            <person name="Theodoulou F.L."/>
            <person name="Tu H."/>
            <person name="Van de Peer Y."/>
            <person name="Verrier P.J."/>
            <person name="Waters E."/>
            <person name="Wood A."/>
            <person name="Yang L."/>
            <person name="Cove D."/>
            <person name="Cuming A."/>
            <person name="Hasebe M."/>
            <person name="Lucas S."/>
            <person name="Mishler D.B."/>
            <person name="Reski R."/>
            <person name="Grigoriev I."/>
            <person name="Quatrano R.S."/>
            <person name="Boore J.L."/>
        </authorList>
    </citation>
    <scope>NUCLEOTIDE SEQUENCE [LARGE SCALE GENOMIC DNA]</scope>
    <source>
        <strain evidence="2 3">cv. Gransden 2004</strain>
    </source>
</reference>
<evidence type="ECO:0000313" key="3">
    <source>
        <dbReference type="Proteomes" id="UP000006727"/>
    </source>
</evidence>
<dbReference type="AlphaFoldDB" id="A0A7I4B5E3"/>
<dbReference type="InParanoid" id="A0A7I4B5E3"/>
<dbReference type="Proteomes" id="UP000006727">
    <property type="component" value="Chromosome 17"/>
</dbReference>
<protein>
    <submittedName>
        <fullName evidence="2">Uncharacterized protein</fullName>
    </submittedName>
</protein>
<accession>A0A7I4B5E3</accession>
<feature type="region of interest" description="Disordered" evidence="1">
    <location>
        <begin position="1"/>
        <end position="34"/>
    </location>
</feature>
<dbReference type="PANTHER" id="PTHR12947">
    <property type="entry name" value="AMSH-LIKE PROTEASE"/>
    <property type="match status" value="1"/>
</dbReference>
<evidence type="ECO:0000256" key="1">
    <source>
        <dbReference type="SAM" id="MobiDB-lite"/>
    </source>
</evidence>
<feature type="compositionally biased region" description="Polar residues" evidence="1">
    <location>
        <begin position="1"/>
        <end position="18"/>
    </location>
</feature>
<reference evidence="2 3" key="2">
    <citation type="journal article" date="2018" name="Plant J.">
        <title>The Physcomitrella patens chromosome-scale assembly reveals moss genome structure and evolution.</title>
        <authorList>
            <person name="Lang D."/>
            <person name="Ullrich K.K."/>
            <person name="Murat F."/>
            <person name="Fuchs J."/>
            <person name="Jenkins J."/>
            <person name="Haas F.B."/>
            <person name="Piednoel M."/>
            <person name="Gundlach H."/>
            <person name="Van Bel M."/>
            <person name="Meyberg R."/>
            <person name="Vives C."/>
            <person name="Morata J."/>
            <person name="Symeonidi A."/>
            <person name="Hiss M."/>
            <person name="Muchero W."/>
            <person name="Kamisugi Y."/>
            <person name="Saleh O."/>
            <person name="Blanc G."/>
            <person name="Decker E.L."/>
            <person name="van Gessel N."/>
            <person name="Grimwood J."/>
            <person name="Hayes R.D."/>
            <person name="Graham S.W."/>
            <person name="Gunter L.E."/>
            <person name="McDaniel S.F."/>
            <person name="Hoernstein S.N.W."/>
            <person name="Larsson A."/>
            <person name="Li F.W."/>
            <person name="Perroud P.F."/>
            <person name="Phillips J."/>
            <person name="Ranjan P."/>
            <person name="Rokshar D.S."/>
            <person name="Rothfels C.J."/>
            <person name="Schneider L."/>
            <person name="Shu S."/>
            <person name="Stevenson D.W."/>
            <person name="Thummler F."/>
            <person name="Tillich M."/>
            <person name="Villarreal Aguilar J.C."/>
            <person name="Widiez T."/>
            <person name="Wong G.K."/>
            <person name="Wymore A."/>
            <person name="Zhang Y."/>
            <person name="Zimmer A.D."/>
            <person name="Quatrano R.S."/>
            <person name="Mayer K.F.X."/>
            <person name="Goodstein D."/>
            <person name="Casacuberta J.M."/>
            <person name="Vandepoele K."/>
            <person name="Reski R."/>
            <person name="Cuming A.C."/>
            <person name="Tuskan G.A."/>
            <person name="Maumus F."/>
            <person name="Salse J."/>
            <person name="Schmutz J."/>
            <person name="Rensing S.A."/>
        </authorList>
    </citation>
    <scope>NUCLEOTIDE SEQUENCE [LARGE SCALE GENOMIC DNA]</scope>
    <source>
        <strain evidence="2 3">cv. Gransden 2004</strain>
    </source>
</reference>
<dbReference type="PANTHER" id="PTHR12947:SF13">
    <property type="entry name" value="FI19924P1"/>
    <property type="match status" value="1"/>
</dbReference>
<keyword evidence="3" id="KW-1185">Reference proteome</keyword>
<dbReference type="Gramene" id="Pp3c17_10020V3.1">
    <property type="protein sequence ID" value="Pp3c17_10020V3.1"/>
    <property type="gene ID" value="Pp3c17_10020"/>
</dbReference>
<dbReference type="Gene3D" id="1.20.58.80">
    <property type="entry name" value="Phosphotransferase system, lactose/cellobiose-type IIA subunit"/>
    <property type="match status" value="1"/>
</dbReference>